<dbReference type="InterPro" id="IPR029068">
    <property type="entry name" value="Glyas_Bleomycin-R_OHBP_Dase"/>
</dbReference>
<evidence type="ECO:0008006" key="3">
    <source>
        <dbReference type="Google" id="ProtNLM"/>
    </source>
</evidence>
<accession>A0AA37BWC7</accession>
<dbReference type="AlphaFoldDB" id="A0AA37BWC7"/>
<dbReference type="RefSeq" id="WP_037630267.1">
    <property type="nucleotide sequence ID" value="NC_020990.1"/>
</dbReference>
<dbReference type="Gene3D" id="3.10.180.10">
    <property type="entry name" value="2,3-Dihydroxybiphenyl 1,2-Dioxygenase, domain 1"/>
    <property type="match status" value="1"/>
</dbReference>
<gene>
    <name evidence="1" type="ORF">ScoT_04830</name>
</gene>
<dbReference type="Proteomes" id="UP001051844">
    <property type="component" value="Unassembled WGS sequence"/>
</dbReference>
<dbReference type="SUPFAM" id="SSF54593">
    <property type="entry name" value="Glyoxalase/Bleomycin resistance protein/Dihydroxybiphenyl dioxygenase"/>
    <property type="match status" value="1"/>
</dbReference>
<protein>
    <recommendedName>
        <fullName evidence="3">VOC family protein</fullName>
    </recommendedName>
</protein>
<sequence>MSGERTVPLLPCRSVDEIAGFYTMLGFTRTYRQERPNAYVVMERDDLNLHFFGMPGFRPEDSYGSCLVVVPDIVELFDAFAARMRAAHGKLLVTGIPRMTRPRRRKNAEGVTGFAVIDPGGNWIRFTAGADDAPAGPGPGGLTGALHNAVVMGDSRGDHERAARLLDHALRRREATAGPAELVEALAYRAELAARAEDTPGVREFLARAEGVPLDEAGRRASAGTLTALRDLVAPFSARPVPVRPAD</sequence>
<organism evidence="1 2">
    <name type="scientific">Streptomyces albidoflavus</name>
    <dbReference type="NCBI Taxonomy" id="1886"/>
    <lineage>
        <taxon>Bacteria</taxon>
        <taxon>Bacillati</taxon>
        <taxon>Actinomycetota</taxon>
        <taxon>Actinomycetes</taxon>
        <taxon>Kitasatosporales</taxon>
        <taxon>Streptomycetaceae</taxon>
        <taxon>Streptomyces</taxon>
        <taxon>Streptomyces albidoflavus group</taxon>
    </lineage>
</organism>
<name>A0AA37BWC7_9ACTN</name>
<evidence type="ECO:0000313" key="1">
    <source>
        <dbReference type="EMBL" id="GHI44309.1"/>
    </source>
</evidence>
<reference evidence="1" key="1">
    <citation type="submission" date="2022-09" db="EMBL/GenBank/DDBJ databases">
        <title>Whole genome shotgun sequence of Streptomyces albidoflavus NBRC 12854.</title>
        <authorList>
            <person name="Komaki H."/>
            <person name="Tamura T."/>
        </authorList>
    </citation>
    <scope>NUCLEOTIDE SEQUENCE</scope>
    <source>
        <strain evidence="1">NBRC 12854</strain>
    </source>
</reference>
<dbReference type="EMBL" id="BNDZ01000003">
    <property type="protein sequence ID" value="GHI44309.1"/>
    <property type="molecule type" value="Genomic_DNA"/>
</dbReference>
<proteinExistence type="predicted"/>
<evidence type="ECO:0000313" key="2">
    <source>
        <dbReference type="Proteomes" id="UP001051844"/>
    </source>
</evidence>
<comment type="caution">
    <text evidence="1">The sequence shown here is derived from an EMBL/GenBank/DDBJ whole genome shotgun (WGS) entry which is preliminary data.</text>
</comment>